<name>A0A0E9WMK0_ANGAN</name>
<accession>A0A0E9WMK0</accession>
<proteinExistence type="predicted"/>
<reference evidence="1" key="2">
    <citation type="journal article" date="2015" name="Fish Shellfish Immunol.">
        <title>Early steps in the European eel (Anguilla anguilla)-Vibrio vulnificus interaction in the gills: Role of the RtxA13 toxin.</title>
        <authorList>
            <person name="Callol A."/>
            <person name="Pajuelo D."/>
            <person name="Ebbesson L."/>
            <person name="Teles M."/>
            <person name="MacKenzie S."/>
            <person name="Amaro C."/>
        </authorList>
    </citation>
    <scope>NUCLEOTIDE SEQUENCE</scope>
</reference>
<protein>
    <submittedName>
        <fullName evidence="1">Uncharacterized protein</fullName>
    </submittedName>
</protein>
<organism evidence="1">
    <name type="scientific">Anguilla anguilla</name>
    <name type="common">European freshwater eel</name>
    <name type="synonym">Muraena anguilla</name>
    <dbReference type="NCBI Taxonomy" id="7936"/>
    <lineage>
        <taxon>Eukaryota</taxon>
        <taxon>Metazoa</taxon>
        <taxon>Chordata</taxon>
        <taxon>Craniata</taxon>
        <taxon>Vertebrata</taxon>
        <taxon>Euteleostomi</taxon>
        <taxon>Actinopterygii</taxon>
        <taxon>Neopterygii</taxon>
        <taxon>Teleostei</taxon>
        <taxon>Anguilliformes</taxon>
        <taxon>Anguillidae</taxon>
        <taxon>Anguilla</taxon>
    </lineage>
</organism>
<dbReference type="EMBL" id="GBXM01016990">
    <property type="protein sequence ID" value="JAH91587.1"/>
    <property type="molecule type" value="Transcribed_RNA"/>
</dbReference>
<dbReference type="AlphaFoldDB" id="A0A0E9WMK0"/>
<reference evidence="1" key="1">
    <citation type="submission" date="2014-11" db="EMBL/GenBank/DDBJ databases">
        <authorList>
            <person name="Amaro Gonzalez C."/>
        </authorList>
    </citation>
    <scope>NUCLEOTIDE SEQUENCE</scope>
</reference>
<sequence>MSLKIYLKQKGKIYMKLPPRWFLWNGFTYLQSVMSSWKCNGSSHHRNDTDGVRSFDEVLRREPLSCRRR</sequence>
<evidence type="ECO:0000313" key="1">
    <source>
        <dbReference type="EMBL" id="JAH91587.1"/>
    </source>
</evidence>